<proteinExistence type="predicted"/>
<sequence length="240" mass="26938">MTASENCASSVRRAGALHIGVNMSMIRGIAPNNFMAEAQATINLYVKPGLGNERSVEVYDKTSSKYDEYTGAWDYSGPTYAARTMGELFPEQKQRDNFRFLDVAAGTGLVGTEMKKLGFQNLDALDPSKGMLDVARERGIYTTYYQDYIGDDKLDIKDDAYDSIVMCGGMGVNMVPCSGFREMIRIVRPGGYIVNVTRPENMENNDYIGRPQPMFENLEKEGHWKLVSQKIVRNYLRGKD</sequence>
<feature type="non-terminal residue" evidence="2">
    <location>
        <position position="240"/>
    </location>
</feature>
<organism evidence="2 3">
    <name type="scientific">Batillaria attramentaria</name>
    <dbReference type="NCBI Taxonomy" id="370345"/>
    <lineage>
        <taxon>Eukaryota</taxon>
        <taxon>Metazoa</taxon>
        <taxon>Spiralia</taxon>
        <taxon>Lophotrochozoa</taxon>
        <taxon>Mollusca</taxon>
        <taxon>Gastropoda</taxon>
        <taxon>Caenogastropoda</taxon>
        <taxon>Sorbeoconcha</taxon>
        <taxon>Cerithioidea</taxon>
        <taxon>Batillariidae</taxon>
        <taxon>Batillaria</taxon>
    </lineage>
</organism>
<dbReference type="CDD" id="cd02440">
    <property type="entry name" value="AdoMet_MTases"/>
    <property type="match status" value="1"/>
</dbReference>
<feature type="domain" description="Methyltransferase" evidence="1">
    <location>
        <begin position="101"/>
        <end position="191"/>
    </location>
</feature>
<evidence type="ECO:0000259" key="1">
    <source>
        <dbReference type="Pfam" id="PF13649"/>
    </source>
</evidence>
<evidence type="ECO:0000313" key="3">
    <source>
        <dbReference type="Proteomes" id="UP001519460"/>
    </source>
</evidence>
<dbReference type="AlphaFoldDB" id="A0ABD0L6Q5"/>
<dbReference type="InterPro" id="IPR050508">
    <property type="entry name" value="Methyltransf_Superfamily"/>
</dbReference>
<name>A0ABD0L6Q5_9CAEN</name>
<accession>A0ABD0L6Q5</accession>
<comment type="caution">
    <text evidence="2">The sequence shown here is derived from an EMBL/GenBank/DDBJ whole genome shotgun (WGS) entry which is preliminary data.</text>
</comment>
<protein>
    <recommendedName>
        <fullName evidence="1">Methyltransferase domain-containing protein</fullName>
    </recommendedName>
</protein>
<dbReference type="EMBL" id="JACVVK020000079">
    <property type="protein sequence ID" value="KAK7494958.1"/>
    <property type="molecule type" value="Genomic_DNA"/>
</dbReference>
<dbReference type="Pfam" id="PF13649">
    <property type="entry name" value="Methyltransf_25"/>
    <property type="match status" value="1"/>
</dbReference>
<dbReference type="InterPro" id="IPR029063">
    <property type="entry name" value="SAM-dependent_MTases_sf"/>
</dbReference>
<dbReference type="InterPro" id="IPR041698">
    <property type="entry name" value="Methyltransf_25"/>
</dbReference>
<dbReference type="Gene3D" id="3.40.50.150">
    <property type="entry name" value="Vaccinia Virus protein VP39"/>
    <property type="match status" value="1"/>
</dbReference>
<evidence type="ECO:0000313" key="2">
    <source>
        <dbReference type="EMBL" id="KAK7494958.1"/>
    </source>
</evidence>
<dbReference type="Proteomes" id="UP001519460">
    <property type="component" value="Unassembled WGS sequence"/>
</dbReference>
<reference evidence="2 3" key="1">
    <citation type="journal article" date="2023" name="Sci. Data">
        <title>Genome assembly of the Korean intertidal mud-creeper Batillaria attramentaria.</title>
        <authorList>
            <person name="Patra A.K."/>
            <person name="Ho P.T."/>
            <person name="Jun S."/>
            <person name="Lee S.J."/>
            <person name="Kim Y."/>
            <person name="Won Y.J."/>
        </authorList>
    </citation>
    <scope>NUCLEOTIDE SEQUENCE [LARGE SCALE GENOMIC DNA]</scope>
    <source>
        <strain evidence="2">Wonlab-2016</strain>
    </source>
</reference>
<dbReference type="PANTHER" id="PTHR42912:SF80">
    <property type="entry name" value="METHYLTRANSFERASE DOMAIN-CONTAINING PROTEIN"/>
    <property type="match status" value="1"/>
</dbReference>
<gene>
    <name evidence="2" type="ORF">BaRGS_00013837</name>
</gene>
<dbReference type="PANTHER" id="PTHR42912">
    <property type="entry name" value="METHYLTRANSFERASE"/>
    <property type="match status" value="1"/>
</dbReference>
<dbReference type="SUPFAM" id="SSF53335">
    <property type="entry name" value="S-adenosyl-L-methionine-dependent methyltransferases"/>
    <property type="match status" value="1"/>
</dbReference>
<keyword evidence="3" id="KW-1185">Reference proteome</keyword>